<protein>
    <submittedName>
        <fullName evidence="2">Uncharacterized protein</fullName>
    </submittedName>
</protein>
<feature type="non-terminal residue" evidence="2">
    <location>
        <position position="189"/>
    </location>
</feature>
<feature type="region of interest" description="Disordered" evidence="1">
    <location>
        <begin position="1"/>
        <end position="89"/>
    </location>
</feature>
<gene>
    <name evidence="2" type="ORF">DV515_00015095</name>
</gene>
<dbReference type="Proteomes" id="UP000276834">
    <property type="component" value="Unassembled WGS sequence"/>
</dbReference>
<dbReference type="AlphaFoldDB" id="A0A3L8RWR7"/>
<evidence type="ECO:0000256" key="1">
    <source>
        <dbReference type="SAM" id="MobiDB-lite"/>
    </source>
</evidence>
<sequence>MGTRGPRSPRRPREGPAALPELAKRDRFPFPEVAFPFSKNGPAAGKRRCTAPLPQRDVPAAGAAPASPRQGGNGNGRASGAPGRRKHPFAKTSCDWYHAATQGLRGETRQRQTVGLATSAPQTRAGGWTAQPQPLDPASCRELCFPCGTHLLRSQMDSTAGSSTKDNKGAQHGLVIKLPAFILLPLVKL</sequence>
<feature type="compositionally biased region" description="Polar residues" evidence="1">
    <location>
        <begin position="111"/>
        <end position="122"/>
    </location>
</feature>
<dbReference type="EMBL" id="QUSF01000160">
    <property type="protein sequence ID" value="RLV89032.1"/>
    <property type="molecule type" value="Genomic_DNA"/>
</dbReference>
<evidence type="ECO:0000313" key="3">
    <source>
        <dbReference type="Proteomes" id="UP000276834"/>
    </source>
</evidence>
<evidence type="ECO:0000313" key="2">
    <source>
        <dbReference type="EMBL" id="RLV89032.1"/>
    </source>
</evidence>
<accession>A0A3L8RWR7</accession>
<comment type="caution">
    <text evidence="2">The sequence shown here is derived from an EMBL/GenBank/DDBJ whole genome shotgun (WGS) entry which is preliminary data.</text>
</comment>
<feature type="region of interest" description="Disordered" evidence="1">
    <location>
        <begin position="105"/>
        <end position="133"/>
    </location>
</feature>
<organism evidence="2 3">
    <name type="scientific">Chloebia gouldiae</name>
    <name type="common">Gouldian finch</name>
    <name type="synonym">Erythrura gouldiae</name>
    <dbReference type="NCBI Taxonomy" id="44316"/>
    <lineage>
        <taxon>Eukaryota</taxon>
        <taxon>Metazoa</taxon>
        <taxon>Chordata</taxon>
        <taxon>Craniata</taxon>
        <taxon>Vertebrata</taxon>
        <taxon>Euteleostomi</taxon>
        <taxon>Archelosauria</taxon>
        <taxon>Archosauria</taxon>
        <taxon>Dinosauria</taxon>
        <taxon>Saurischia</taxon>
        <taxon>Theropoda</taxon>
        <taxon>Coelurosauria</taxon>
        <taxon>Aves</taxon>
        <taxon>Neognathae</taxon>
        <taxon>Neoaves</taxon>
        <taxon>Telluraves</taxon>
        <taxon>Australaves</taxon>
        <taxon>Passeriformes</taxon>
        <taxon>Passeroidea</taxon>
        <taxon>Passeridae</taxon>
        <taxon>Chloebia</taxon>
    </lineage>
</organism>
<reference evidence="2 3" key="1">
    <citation type="journal article" date="2018" name="Proc. R. Soc. B">
        <title>A non-coding region near Follistatin controls head colour polymorphism in the Gouldian finch.</title>
        <authorList>
            <person name="Toomey M.B."/>
            <person name="Marques C.I."/>
            <person name="Andrade P."/>
            <person name="Araujo P.M."/>
            <person name="Sabatino S."/>
            <person name="Gazda M.A."/>
            <person name="Afonso S."/>
            <person name="Lopes R.J."/>
            <person name="Corbo J.C."/>
            <person name="Carneiro M."/>
        </authorList>
    </citation>
    <scope>NUCLEOTIDE SEQUENCE [LARGE SCALE GENOMIC DNA]</scope>
    <source>
        <strain evidence="2">Red01</strain>
        <tissue evidence="2">Muscle</tissue>
    </source>
</reference>
<name>A0A3L8RWR7_CHLGU</name>
<proteinExistence type="predicted"/>
<keyword evidence="3" id="KW-1185">Reference proteome</keyword>